<dbReference type="RefSeq" id="WP_144352513.1">
    <property type="nucleotide sequence ID" value="NZ_CP036259.1"/>
</dbReference>
<accession>A0A517E0S4</accession>
<dbReference type="AlphaFoldDB" id="A0A517E0S4"/>
<dbReference type="OrthoDB" id="1683160at2"/>
<name>A0A517E0S4_9FIRM</name>
<protein>
    <submittedName>
        <fullName evidence="1">Uncharacterized protein</fullName>
    </submittedName>
</protein>
<sequence>MNEVVCMSCHNCLPDDLSACPGCGSELILAGDSKNVIDRLQPNCLIHRYEGSDLLEPAVILKETKLNCKVATKLKEYAKPVTIPKAKVYAFDQKILGTIQALRNERSATIHRYDQLIQTHWQNLKLH</sequence>
<dbReference type="KEGG" id="sted:SPTER_46880"/>
<keyword evidence="2" id="KW-1185">Reference proteome</keyword>
<organism evidence="1 2">
    <name type="scientific">Sporomusa termitida</name>
    <dbReference type="NCBI Taxonomy" id="2377"/>
    <lineage>
        <taxon>Bacteria</taxon>
        <taxon>Bacillati</taxon>
        <taxon>Bacillota</taxon>
        <taxon>Negativicutes</taxon>
        <taxon>Selenomonadales</taxon>
        <taxon>Sporomusaceae</taxon>
        <taxon>Sporomusa</taxon>
    </lineage>
</organism>
<proteinExistence type="predicted"/>
<reference evidence="1 2" key="1">
    <citation type="submission" date="2019-02" db="EMBL/GenBank/DDBJ databases">
        <title>Closed genome of Sporomusa termitida DSM 4440.</title>
        <authorList>
            <person name="Poehlein A."/>
            <person name="Daniel R."/>
        </authorList>
    </citation>
    <scope>NUCLEOTIDE SEQUENCE [LARGE SCALE GENOMIC DNA]</scope>
    <source>
        <strain evidence="1 2">DSM 4440</strain>
    </source>
</reference>
<evidence type="ECO:0000313" key="1">
    <source>
        <dbReference type="EMBL" id="QDR83207.1"/>
    </source>
</evidence>
<dbReference type="EMBL" id="CP036259">
    <property type="protein sequence ID" value="QDR83207.1"/>
    <property type="molecule type" value="Genomic_DNA"/>
</dbReference>
<dbReference type="Proteomes" id="UP000320776">
    <property type="component" value="Chromosome"/>
</dbReference>
<evidence type="ECO:0000313" key="2">
    <source>
        <dbReference type="Proteomes" id="UP000320776"/>
    </source>
</evidence>
<gene>
    <name evidence="1" type="ORF">SPTER_46880</name>
</gene>